<evidence type="ECO:0000256" key="4">
    <source>
        <dbReference type="ARBA" id="ARBA00023002"/>
    </source>
</evidence>
<feature type="compositionally biased region" description="Gly residues" evidence="6">
    <location>
        <begin position="59"/>
        <end position="69"/>
    </location>
</feature>
<proteinExistence type="inferred from homology"/>
<dbReference type="EMBL" id="SSSM01000001">
    <property type="protein sequence ID" value="THG33010.1"/>
    <property type="molecule type" value="Genomic_DNA"/>
</dbReference>
<keyword evidence="3 5" id="KW-0862">Zinc</keyword>
<feature type="region of interest" description="Disordered" evidence="6">
    <location>
        <begin position="1"/>
        <end position="114"/>
    </location>
</feature>
<dbReference type="InterPro" id="IPR013149">
    <property type="entry name" value="ADH-like_C"/>
</dbReference>
<feature type="domain" description="Alcohol dehydrogenase-like C-terminal" evidence="7">
    <location>
        <begin position="312"/>
        <end position="381"/>
    </location>
</feature>
<comment type="caution">
    <text evidence="9">The sequence shown here is derived from an EMBL/GenBank/DDBJ whole genome shotgun (WGS) entry which is preliminary data.</text>
</comment>
<dbReference type="Gene3D" id="3.90.180.10">
    <property type="entry name" value="Medium-chain alcohol dehydrogenases, catalytic domain"/>
    <property type="match status" value="1"/>
</dbReference>
<organism evidence="9 10">
    <name type="scientific">Naasia lichenicola</name>
    <dbReference type="NCBI Taxonomy" id="2565933"/>
    <lineage>
        <taxon>Bacteria</taxon>
        <taxon>Bacillati</taxon>
        <taxon>Actinomycetota</taxon>
        <taxon>Actinomycetes</taxon>
        <taxon>Micrococcales</taxon>
        <taxon>Microbacteriaceae</taxon>
        <taxon>Naasia</taxon>
    </lineage>
</organism>
<dbReference type="PANTHER" id="PTHR42813">
    <property type="entry name" value="ZINC-TYPE ALCOHOL DEHYDROGENASE-LIKE"/>
    <property type="match status" value="1"/>
</dbReference>
<dbReference type="GO" id="GO:0016491">
    <property type="term" value="F:oxidoreductase activity"/>
    <property type="evidence" value="ECO:0007669"/>
    <property type="project" value="UniProtKB-KW"/>
</dbReference>
<accession>A0A4S4FQZ1</accession>
<dbReference type="CDD" id="cd08283">
    <property type="entry name" value="FDH_like_1"/>
    <property type="match status" value="1"/>
</dbReference>
<dbReference type="Pfam" id="PF00107">
    <property type="entry name" value="ADH_zinc_N"/>
    <property type="match status" value="1"/>
</dbReference>
<sequence length="505" mass="54223">MEGRDDPRGSAVRRGRSLSRTAGAHRRDGGDPRRGCAGRQGLRAPRPRARRIRCEGRSGGRGSRSGASGGAARREAGARDRRGASGDPETARRTASHGDRSGRRCGGRQGEGSGSATRALVWAGVNELAVEQVEDPTILNAHDAIVRVRLTTTCGSDLHLLGGYVPTMRAGDVLGHEFIGEIVETGSEVKNHRVGDRVVVCSFISCGKCWYCKNELYSLCDNSNPNAGIPEMLWGQAPGGCYGYSHALGGWAGSHAEYIRVPYADQGAFTVPDGVSDERALFASDAAPTGWMGADLGGVRPGDTVAVWGAGGVGQMAARAAILLGAERVIVIDRFQERLGQVEQVIGAETMNYETSEVLAELRETTGGRGPDVCIEAVGMEAHRDRPDFAYDQLKQQLRLQTDRPTAVREAIFAARKGGSVFVLGVFGGFVDKFPLGPLMNKGLTLRFAQQHGHRYIPMLLERMARDELATEHLATHVMPLDEAPAGYGMFKEKTDGCVRAVFRP</sequence>
<comment type="similarity">
    <text evidence="5">Belongs to the zinc-containing alcohol dehydrogenase family.</text>
</comment>
<dbReference type="OrthoDB" id="241504at2"/>
<dbReference type="InterPro" id="IPR013154">
    <property type="entry name" value="ADH-like_N"/>
</dbReference>
<name>A0A4S4FQZ1_9MICO</name>
<dbReference type="InterPro" id="IPR002328">
    <property type="entry name" value="ADH_Zn_CS"/>
</dbReference>
<evidence type="ECO:0000256" key="3">
    <source>
        <dbReference type="ARBA" id="ARBA00022833"/>
    </source>
</evidence>
<keyword evidence="2 5" id="KW-0479">Metal-binding</keyword>
<protein>
    <submittedName>
        <fullName evidence="9">Glutathione-dependent formaldehyde dehydrogenase</fullName>
    </submittedName>
</protein>
<reference evidence="9 10" key="1">
    <citation type="submission" date="2019-04" db="EMBL/GenBank/DDBJ databases">
        <authorList>
            <person name="Jiang L."/>
        </authorList>
    </citation>
    <scope>NUCLEOTIDE SEQUENCE [LARGE SCALE GENOMIC DNA]</scope>
    <source>
        <strain evidence="9 10">YIM 131853</strain>
    </source>
</reference>
<keyword evidence="10" id="KW-1185">Reference proteome</keyword>
<evidence type="ECO:0000256" key="1">
    <source>
        <dbReference type="ARBA" id="ARBA00001947"/>
    </source>
</evidence>
<dbReference type="PANTHER" id="PTHR42813:SF2">
    <property type="entry name" value="DEHYDROGENASE, ZINC-CONTAINING, PUTATIVE (AFU_ORTHOLOGUE AFUA_2G02810)-RELATED"/>
    <property type="match status" value="1"/>
</dbReference>
<evidence type="ECO:0000259" key="8">
    <source>
        <dbReference type="Pfam" id="PF08240"/>
    </source>
</evidence>
<evidence type="ECO:0000256" key="6">
    <source>
        <dbReference type="SAM" id="MobiDB-lite"/>
    </source>
</evidence>
<feature type="domain" description="Alcohol dehydrogenase-like N-terminal" evidence="8">
    <location>
        <begin position="141"/>
        <end position="265"/>
    </location>
</feature>
<dbReference type="InterPro" id="IPR011032">
    <property type="entry name" value="GroES-like_sf"/>
</dbReference>
<evidence type="ECO:0000313" key="10">
    <source>
        <dbReference type="Proteomes" id="UP000309133"/>
    </source>
</evidence>
<feature type="compositionally biased region" description="Basic and acidic residues" evidence="6">
    <location>
        <begin position="72"/>
        <end position="102"/>
    </location>
</feature>
<evidence type="ECO:0000256" key="2">
    <source>
        <dbReference type="ARBA" id="ARBA00022723"/>
    </source>
</evidence>
<keyword evidence="4" id="KW-0560">Oxidoreductase</keyword>
<evidence type="ECO:0000256" key="5">
    <source>
        <dbReference type="RuleBase" id="RU361277"/>
    </source>
</evidence>
<dbReference type="SUPFAM" id="SSF50129">
    <property type="entry name" value="GroES-like"/>
    <property type="match status" value="1"/>
</dbReference>
<dbReference type="InterPro" id="IPR036291">
    <property type="entry name" value="NAD(P)-bd_dom_sf"/>
</dbReference>
<dbReference type="GO" id="GO:0008270">
    <property type="term" value="F:zinc ion binding"/>
    <property type="evidence" value="ECO:0007669"/>
    <property type="project" value="InterPro"/>
</dbReference>
<dbReference type="Pfam" id="PF08240">
    <property type="entry name" value="ADH_N"/>
    <property type="match status" value="1"/>
</dbReference>
<dbReference type="Proteomes" id="UP000309133">
    <property type="component" value="Unassembled WGS sequence"/>
</dbReference>
<gene>
    <name evidence="9" type="ORF">E6C64_01195</name>
</gene>
<evidence type="ECO:0000313" key="9">
    <source>
        <dbReference type="EMBL" id="THG33010.1"/>
    </source>
</evidence>
<dbReference type="Gene3D" id="3.40.50.720">
    <property type="entry name" value="NAD(P)-binding Rossmann-like Domain"/>
    <property type="match status" value="1"/>
</dbReference>
<comment type="cofactor">
    <cofactor evidence="1 5">
        <name>Zn(2+)</name>
        <dbReference type="ChEBI" id="CHEBI:29105"/>
    </cofactor>
</comment>
<dbReference type="SUPFAM" id="SSF51735">
    <property type="entry name" value="NAD(P)-binding Rossmann-fold domains"/>
    <property type="match status" value="1"/>
</dbReference>
<evidence type="ECO:0000259" key="7">
    <source>
        <dbReference type="Pfam" id="PF00107"/>
    </source>
</evidence>
<feature type="compositionally biased region" description="Basic and acidic residues" evidence="6">
    <location>
        <begin position="25"/>
        <end position="34"/>
    </location>
</feature>
<dbReference type="AlphaFoldDB" id="A0A4S4FQZ1"/>
<dbReference type="PROSITE" id="PS00059">
    <property type="entry name" value="ADH_ZINC"/>
    <property type="match status" value="1"/>
</dbReference>